<name>A0A318KWE1_9NOCA</name>
<dbReference type="Proteomes" id="UP000247569">
    <property type="component" value="Unassembled WGS sequence"/>
</dbReference>
<protein>
    <submittedName>
        <fullName evidence="1">Uncharacterized protein</fullName>
    </submittedName>
</protein>
<proteinExistence type="predicted"/>
<gene>
    <name evidence="1" type="ORF">DFR70_102757</name>
</gene>
<dbReference type="RefSeq" id="WP_040738132.1">
    <property type="nucleotide sequence ID" value="NZ_QJKF01000002.1"/>
</dbReference>
<evidence type="ECO:0000313" key="2">
    <source>
        <dbReference type="Proteomes" id="UP000247569"/>
    </source>
</evidence>
<organism evidence="1 2">
    <name type="scientific">Nocardia tenerifensis</name>
    <dbReference type="NCBI Taxonomy" id="228006"/>
    <lineage>
        <taxon>Bacteria</taxon>
        <taxon>Bacillati</taxon>
        <taxon>Actinomycetota</taxon>
        <taxon>Actinomycetes</taxon>
        <taxon>Mycobacteriales</taxon>
        <taxon>Nocardiaceae</taxon>
        <taxon>Nocardia</taxon>
    </lineage>
</organism>
<dbReference type="EMBL" id="QJKF01000002">
    <property type="protein sequence ID" value="PXX69071.1"/>
    <property type="molecule type" value="Genomic_DNA"/>
</dbReference>
<evidence type="ECO:0000313" key="1">
    <source>
        <dbReference type="EMBL" id="PXX69071.1"/>
    </source>
</evidence>
<reference evidence="1 2" key="1">
    <citation type="submission" date="2018-05" db="EMBL/GenBank/DDBJ databases">
        <title>Genomic Encyclopedia of Type Strains, Phase IV (KMG-IV): sequencing the most valuable type-strain genomes for metagenomic binning, comparative biology and taxonomic classification.</title>
        <authorList>
            <person name="Goeker M."/>
        </authorList>
    </citation>
    <scope>NUCLEOTIDE SEQUENCE [LARGE SCALE GENOMIC DNA]</scope>
    <source>
        <strain evidence="1 2">DSM 44704</strain>
    </source>
</reference>
<keyword evidence="2" id="KW-1185">Reference proteome</keyword>
<dbReference type="OrthoDB" id="4569554at2"/>
<accession>A0A318KWE1</accession>
<sequence length="117" mass="12272">MNTKYFNAIDVAVNSPMSASRGILALQGIGLSETGVFGTQAQLASARAPMCTVITDKPSAGGWHPSVVDTADNVVETADDLVAAGAGYEPVGLLAARLRPAHQAIVIRTRQRCRIPR</sequence>
<dbReference type="AlphaFoldDB" id="A0A318KWE1"/>
<comment type="caution">
    <text evidence="1">The sequence shown here is derived from an EMBL/GenBank/DDBJ whole genome shotgun (WGS) entry which is preliminary data.</text>
</comment>